<dbReference type="Proteomes" id="UP000658514">
    <property type="component" value="Unassembled WGS sequence"/>
</dbReference>
<sequence>MFPIRRKNRFSPVDSSDDPKQVSTGLALTICEQPIEQHSDRTWTESHLMCGSKFALTLFNLESANLQ</sequence>
<dbReference type="SUPFAM" id="SSF55874">
    <property type="entry name" value="ATPase domain of HSP90 chaperone/DNA topoisomerase II/histidine kinase"/>
    <property type="match status" value="1"/>
</dbReference>
<dbReference type="EMBL" id="JACJQH010000023">
    <property type="protein sequence ID" value="MBD2197002.1"/>
    <property type="molecule type" value="Genomic_DNA"/>
</dbReference>
<gene>
    <name evidence="2" type="ORF">H6G24_16110</name>
</gene>
<protein>
    <submittedName>
        <fullName evidence="2">Uncharacterized protein</fullName>
    </submittedName>
</protein>
<evidence type="ECO:0000313" key="2">
    <source>
        <dbReference type="EMBL" id="MBD2197002.1"/>
    </source>
</evidence>
<feature type="region of interest" description="Disordered" evidence="1">
    <location>
        <begin position="1"/>
        <end position="21"/>
    </location>
</feature>
<keyword evidence="3" id="KW-1185">Reference proteome</keyword>
<dbReference type="RefSeq" id="WP_190543178.1">
    <property type="nucleotide sequence ID" value="NZ_CAWPNO010000055.1"/>
</dbReference>
<accession>A0ABR8AEN4</accession>
<reference evidence="2 3" key="1">
    <citation type="journal article" date="2020" name="ISME J.">
        <title>Comparative genomics reveals insights into cyanobacterial evolution and habitat adaptation.</title>
        <authorList>
            <person name="Chen M.Y."/>
            <person name="Teng W.K."/>
            <person name="Zhao L."/>
            <person name="Hu C.X."/>
            <person name="Zhou Y.K."/>
            <person name="Han B.P."/>
            <person name="Song L.R."/>
            <person name="Shu W.S."/>
        </authorList>
    </citation>
    <scope>NUCLEOTIDE SEQUENCE [LARGE SCALE GENOMIC DNA]</scope>
    <source>
        <strain evidence="2 3">FACHB-288</strain>
    </source>
</reference>
<name>A0ABR8AEN4_9CYAN</name>
<evidence type="ECO:0000256" key="1">
    <source>
        <dbReference type="SAM" id="MobiDB-lite"/>
    </source>
</evidence>
<organism evidence="2 3">
    <name type="scientific">Calothrix parietina FACHB-288</name>
    <dbReference type="NCBI Taxonomy" id="2692896"/>
    <lineage>
        <taxon>Bacteria</taxon>
        <taxon>Bacillati</taxon>
        <taxon>Cyanobacteriota</taxon>
        <taxon>Cyanophyceae</taxon>
        <taxon>Nostocales</taxon>
        <taxon>Calotrichaceae</taxon>
        <taxon>Calothrix</taxon>
    </lineage>
</organism>
<dbReference type="InterPro" id="IPR036890">
    <property type="entry name" value="HATPase_C_sf"/>
</dbReference>
<dbReference type="Gene3D" id="3.30.565.10">
    <property type="entry name" value="Histidine kinase-like ATPase, C-terminal domain"/>
    <property type="match status" value="1"/>
</dbReference>
<comment type="caution">
    <text evidence="2">The sequence shown here is derived from an EMBL/GenBank/DDBJ whole genome shotgun (WGS) entry which is preliminary data.</text>
</comment>
<proteinExistence type="predicted"/>
<evidence type="ECO:0000313" key="3">
    <source>
        <dbReference type="Proteomes" id="UP000658514"/>
    </source>
</evidence>